<feature type="transmembrane region" description="Helical" evidence="1">
    <location>
        <begin position="123"/>
        <end position="145"/>
    </location>
</feature>
<comment type="caution">
    <text evidence="2">The sequence shown here is derived from an EMBL/GenBank/DDBJ whole genome shotgun (WGS) entry which is preliminary data.</text>
</comment>
<reference evidence="2 3" key="1">
    <citation type="journal article" date="2014" name="Agronomy (Basel)">
        <title>A Draft Genome Sequence for Ensete ventricosum, the Drought-Tolerant Tree Against Hunger.</title>
        <authorList>
            <person name="Harrison J."/>
            <person name="Moore K.A."/>
            <person name="Paszkiewicz K."/>
            <person name="Jones T."/>
            <person name="Grant M."/>
            <person name="Ambacheew D."/>
            <person name="Muzemil S."/>
            <person name="Studholme D.J."/>
        </authorList>
    </citation>
    <scope>NUCLEOTIDE SEQUENCE [LARGE SCALE GENOMIC DNA]</scope>
</reference>
<dbReference type="PANTHER" id="PTHR11800">
    <property type="entry name" value="DNA-DIRECTED RNA POLYMERASE"/>
    <property type="match status" value="1"/>
</dbReference>
<dbReference type="AlphaFoldDB" id="A0A426XWU1"/>
<organism evidence="2 3">
    <name type="scientific">Ensete ventricosum</name>
    <name type="common">Abyssinian banana</name>
    <name type="synonym">Musa ensete</name>
    <dbReference type="NCBI Taxonomy" id="4639"/>
    <lineage>
        <taxon>Eukaryota</taxon>
        <taxon>Viridiplantae</taxon>
        <taxon>Streptophyta</taxon>
        <taxon>Embryophyta</taxon>
        <taxon>Tracheophyta</taxon>
        <taxon>Spermatophyta</taxon>
        <taxon>Magnoliopsida</taxon>
        <taxon>Liliopsida</taxon>
        <taxon>Zingiberales</taxon>
        <taxon>Musaceae</taxon>
        <taxon>Ensete</taxon>
    </lineage>
</organism>
<sequence length="160" mass="18013">MLSKHCWFRPVCASSPAVVSVHIKKVNSAVLNDEFIAHRLGLIPLASDDGMSMRFSRDCDACVAQCGFCSLEFFLSVRCDPDHTLDVEQIVNPRPDFLSFMLKAFNLRKNFRTMRVGRLMQTLVTRAFIVSAVDHSYLITLLLLWPTMPSYPSTTLAVLA</sequence>
<name>A0A426XWU1_ENSVE</name>
<accession>A0A426XWU1</accession>
<evidence type="ECO:0000313" key="3">
    <source>
        <dbReference type="Proteomes" id="UP000287651"/>
    </source>
</evidence>
<feature type="non-terminal residue" evidence="2">
    <location>
        <position position="160"/>
    </location>
</feature>
<dbReference type="SUPFAM" id="SSF56553">
    <property type="entry name" value="Insert subdomain of RNA polymerase alpha subunit"/>
    <property type="match status" value="1"/>
</dbReference>
<keyword evidence="1" id="KW-0812">Transmembrane</keyword>
<protein>
    <submittedName>
        <fullName evidence="2">Uncharacterized protein</fullName>
    </submittedName>
</protein>
<keyword evidence="1" id="KW-1133">Transmembrane helix</keyword>
<dbReference type="InterPro" id="IPR036643">
    <property type="entry name" value="RNApol_insert_sf"/>
</dbReference>
<dbReference type="EMBL" id="AMZH03016885">
    <property type="protein sequence ID" value="RRT43820.1"/>
    <property type="molecule type" value="Genomic_DNA"/>
</dbReference>
<keyword evidence="1" id="KW-0472">Membrane</keyword>
<dbReference type="PANTHER" id="PTHR11800:SF2">
    <property type="entry name" value="DNA-DIRECTED RNA POLYMERASE II SUBUNIT RPB3"/>
    <property type="match status" value="1"/>
</dbReference>
<gene>
    <name evidence="2" type="ORF">B296_00027199</name>
</gene>
<dbReference type="InterPro" id="IPR050518">
    <property type="entry name" value="Rpo3/RPB3_RNA_Pol_subunit"/>
</dbReference>
<evidence type="ECO:0000256" key="1">
    <source>
        <dbReference type="SAM" id="Phobius"/>
    </source>
</evidence>
<dbReference type="GO" id="GO:0005665">
    <property type="term" value="C:RNA polymerase II, core complex"/>
    <property type="evidence" value="ECO:0007669"/>
    <property type="project" value="TreeGrafter"/>
</dbReference>
<evidence type="ECO:0000313" key="2">
    <source>
        <dbReference type="EMBL" id="RRT43820.1"/>
    </source>
</evidence>
<dbReference type="GO" id="GO:0006366">
    <property type="term" value="P:transcription by RNA polymerase II"/>
    <property type="evidence" value="ECO:0007669"/>
    <property type="project" value="TreeGrafter"/>
</dbReference>
<dbReference type="Gene3D" id="2.170.120.12">
    <property type="entry name" value="DNA-directed RNA polymerase, insert domain"/>
    <property type="match status" value="1"/>
</dbReference>
<proteinExistence type="predicted"/>
<dbReference type="GO" id="GO:0003899">
    <property type="term" value="F:DNA-directed RNA polymerase activity"/>
    <property type="evidence" value="ECO:0007669"/>
    <property type="project" value="TreeGrafter"/>
</dbReference>
<dbReference type="Proteomes" id="UP000287651">
    <property type="component" value="Unassembled WGS sequence"/>
</dbReference>